<organism evidence="1 2">
    <name type="scientific">Rhodococcus phage Weasels2</name>
    <dbReference type="NCBI Taxonomy" id="1897437"/>
    <lineage>
        <taxon>Viruses</taxon>
        <taxon>Duplodnaviria</taxon>
        <taxon>Heunggongvirae</taxon>
        <taxon>Uroviricota</taxon>
        <taxon>Caudoviricetes</taxon>
        <taxon>Weaselvirus</taxon>
        <taxon>Weaselvirus weasel</taxon>
    </lineage>
</organism>
<keyword evidence="2" id="KW-1185">Reference proteome</keyword>
<evidence type="ECO:0000313" key="1">
    <source>
        <dbReference type="EMBL" id="AOZ63650.1"/>
    </source>
</evidence>
<sequence length="79" mass="9732">MRPVANKKALQRPTPLPPELVIQRAGKYWFYSYIRYDNHKYKGWYKLGYERAYKKGQKELRKFNERLSYLREVRVFNAD</sequence>
<evidence type="ECO:0000313" key="2">
    <source>
        <dbReference type="Proteomes" id="UP000224902"/>
    </source>
</evidence>
<proteinExistence type="predicted"/>
<reference evidence="2" key="1">
    <citation type="submission" date="2016-08" db="EMBL/GenBank/DDBJ databases">
        <authorList>
            <person name="Seilhamer J.J."/>
        </authorList>
    </citation>
    <scope>NUCLEOTIDE SEQUENCE [LARGE SCALE GENOMIC DNA]</scope>
</reference>
<accession>A0A1I9SA44</accession>
<gene>
    <name evidence="1" type="ORF">SEA_WEASELS2_61</name>
</gene>
<dbReference type="Proteomes" id="UP000224902">
    <property type="component" value="Segment"/>
</dbReference>
<name>A0A1I9SA44_9CAUD</name>
<dbReference type="EMBL" id="KX774321">
    <property type="protein sequence ID" value="AOZ63650.1"/>
    <property type="molecule type" value="Genomic_DNA"/>
</dbReference>
<protein>
    <submittedName>
        <fullName evidence="1">Uncharacterized protein</fullName>
    </submittedName>
</protein>